<dbReference type="GO" id="GO:0016020">
    <property type="term" value="C:membrane"/>
    <property type="evidence" value="ECO:0007669"/>
    <property type="project" value="UniProtKB-SubCell"/>
</dbReference>
<evidence type="ECO:0000259" key="7">
    <source>
        <dbReference type="Pfam" id="PF02931"/>
    </source>
</evidence>
<dbReference type="RefSeq" id="XP_026683236.1">
    <property type="nucleotide sequence ID" value="XM_026827435.1"/>
</dbReference>
<dbReference type="InterPro" id="IPR006202">
    <property type="entry name" value="Neur_chan_lig-bd"/>
</dbReference>
<keyword evidence="9" id="KW-0675">Receptor</keyword>
<dbReference type="Proteomes" id="UP000079169">
    <property type="component" value="Unplaced"/>
</dbReference>
<evidence type="ECO:0000256" key="1">
    <source>
        <dbReference type="ARBA" id="ARBA00004141"/>
    </source>
</evidence>
<dbReference type="Gene3D" id="2.70.170.10">
    <property type="entry name" value="Neurotransmitter-gated ion-channel ligand-binding domain"/>
    <property type="match status" value="1"/>
</dbReference>
<keyword evidence="3 5" id="KW-1133">Transmembrane helix</keyword>
<dbReference type="CTD" id="33228"/>
<dbReference type="AlphaFoldDB" id="A0A3Q0J479"/>
<feature type="transmembrane region" description="Helical" evidence="5">
    <location>
        <begin position="205"/>
        <end position="223"/>
    </location>
</feature>
<dbReference type="PaxDb" id="121845-A0A3Q0J479"/>
<dbReference type="PRINTS" id="PR00252">
    <property type="entry name" value="NRIONCHANNEL"/>
</dbReference>
<evidence type="ECO:0000313" key="8">
    <source>
        <dbReference type="Proteomes" id="UP000079169"/>
    </source>
</evidence>
<dbReference type="STRING" id="121845.A0A3Q0J479"/>
<proteinExistence type="predicted"/>
<dbReference type="Gene3D" id="1.20.58.390">
    <property type="entry name" value="Neurotransmitter-gated ion-channel transmembrane domain"/>
    <property type="match status" value="1"/>
</dbReference>
<dbReference type="GO" id="GO:0004888">
    <property type="term" value="F:transmembrane signaling receptor activity"/>
    <property type="evidence" value="ECO:0007669"/>
    <property type="project" value="InterPro"/>
</dbReference>
<reference evidence="9" key="1">
    <citation type="submission" date="2025-08" db="UniProtKB">
        <authorList>
            <consortium name="RefSeq"/>
        </authorList>
    </citation>
    <scope>IDENTIFICATION</scope>
</reference>
<dbReference type="InterPro" id="IPR036719">
    <property type="entry name" value="Neuro-gated_channel_TM_sf"/>
</dbReference>
<organism evidence="8 9">
    <name type="scientific">Diaphorina citri</name>
    <name type="common">Asian citrus psyllid</name>
    <dbReference type="NCBI Taxonomy" id="121845"/>
    <lineage>
        <taxon>Eukaryota</taxon>
        <taxon>Metazoa</taxon>
        <taxon>Ecdysozoa</taxon>
        <taxon>Arthropoda</taxon>
        <taxon>Hexapoda</taxon>
        <taxon>Insecta</taxon>
        <taxon>Pterygota</taxon>
        <taxon>Neoptera</taxon>
        <taxon>Paraneoptera</taxon>
        <taxon>Hemiptera</taxon>
        <taxon>Sternorrhyncha</taxon>
        <taxon>Psylloidea</taxon>
        <taxon>Psyllidae</taxon>
        <taxon>Diaphorininae</taxon>
        <taxon>Diaphorina</taxon>
    </lineage>
</organism>
<evidence type="ECO:0000256" key="5">
    <source>
        <dbReference type="SAM" id="Phobius"/>
    </source>
</evidence>
<evidence type="ECO:0000256" key="3">
    <source>
        <dbReference type="ARBA" id="ARBA00022989"/>
    </source>
</evidence>
<dbReference type="InterPro" id="IPR006201">
    <property type="entry name" value="Neur_channel"/>
</dbReference>
<dbReference type="InterPro" id="IPR036734">
    <property type="entry name" value="Neur_chan_lig-bd_sf"/>
</dbReference>
<dbReference type="GO" id="GO:0005230">
    <property type="term" value="F:extracellular ligand-gated monoatomic ion channel activity"/>
    <property type="evidence" value="ECO:0007669"/>
    <property type="project" value="InterPro"/>
</dbReference>
<dbReference type="InterPro" id="IPR038050">
    <property type="entry name" value="Neuro_actylchol_rec"/>
</dbReference>
<dbReference type="GeneID" id="103514476"/>
<comment type="subcellular location">
    <subcellularLocation>
        <location evidence="1">Membrane</location>
        <topology evidence="1">Multi-pass membrane protein</topology>
    </subcellularLocation>
</comment>
<dbReference type="PANTHER" id="PTHR18945">
    <property type="entry name" value="NEUROTRANSMITTER GATED ION CHANNEL"/>
    <property type="match status" value="1"/>
</dbReference>
<evidence type="ECO:0000313" key="9">
    <source>
        <dbReference type="RefSeq" id="XP_026683236.1"/>
    </source>
</evidence>
<evidence type="ECO:0000256" key="2">
    <source>
        <dbReference type="ARBA" id="ARBA00022692"/>
    </source>
</evidence>
<dbReference type="SUPFAM" id="SSF90112">
    <property type="entry name" value="Neurotransmitter-gated ion-channel transmembrane pore"/>
    <property type="match status" value="1"/>
</dbReference>
<dbReference type="SUPFAM" id="SSF63712">
    <property type="entry name" value="Nicotinic receptor ligand binding domain-like"/>
    <property type="match status" value="1"/>
</dbReference>
<name>A0A3Q0J479_DIACI</name>
<evidence type="ECO:0000256" key="4">
    <source>
        <dbReference type="ARBA" id="ARBA00023136"/>
    </source>
</evidence>
<feature type="domain" description="Neurotransmitter-gated ion-channel ligand-binding" evidence="7">
    <location>
        <begin position="55"/>
        <end position="171"/>
    </location>
</feature>
<keyword evidence="2 5" id="KW-0812">Transmembrane</keyword>
<feature type="transmembrane region" description="Helical" evidence="5">
    <location>
        <begin position="235"/>
        <end position="257"/>
    </location>
</feature>
<dbReference type="KEGG" id="dci:103514476"/>
<sequence length="358" mass="40711">MVMFYTNTLCLLSVSMICSIVVHSVQSKNRMPCIIQSILNSKLVSYLTADIGVVSLTTNLFIFQKWYDPVLQWDPKKYGDIKQIYLAPQEVWQPDLSTFNSAGGNDVSPFGETYHIASSDGLISWVPPCQFQVYCRLDLTYWPFDSQVCELILGSWVYDGNNIDFHFEDGNVSMIFFVLPEPLMSVIVILTLASFYLSPSSSEKFLLCGTNMIMTSALLIFFSHKLPLMVTTTPIIVMFYTNTLCLLSVSMICSIVVHSVQSKNRMPCIIQSILNSKLVSYLTADIGVPEHQAMTNVSMLNRQRERTVETKGPQDIYVTTRLIPDRSREWKKLALLIDKALFYMYLAVFVMLAVRCYL</sequence>
<keyword evidence="4 5" id="KW-0472">Membrane</keyword>
<feature type="chain" id="PRO_5018233778" evidence="6">
    <location>
        <begin position="28"/>
        <end position="358"/>
    </location>
</feature>
<feature type="transmembrane region" description="Helical" evidence="5">
    <location>
        <begin position="174"/>
        <end position="198"/>
    </location>
</feature>
<gene>
    <name evidence="9" type="primary">LOC103514476</name>
</gene>
<keyword evidence="8" id="KW-1185">Reference proteome</keyword>
<accession>A0A3Q0J479</accession>
<keyword evidence="6" id="KW-0732">Signal</keyword>
<dbReference type="Pfam" id="PF02931">
    <property type="entry name" value="Neur_chan_LBD"/>
    <property type="match status" value="1"/>
</dbReference>
<feature type="transmembrane region" description="Helical" evidence="5">
    <location>
        <begin position="333"/>
        <end position="354"/>
    </location>
</feature>
<evidence type="ECO:0000256" key="6">
    <source>
        <dbReference type="SAM" id="SignalP"/>
    </source>
</evidence>
<feature type="signal peptide" evidence="6">
    <location>
        <begin position="1"/>
        <end position="27"/>
    </location>
</feature>
<protein>
    <submittedName>
        <fullName evidence="9">Neuronal acetylcholine receptor subunit alpha-5</fullName>
    </submittedName>
</protein>